<protein>
    <submittedName>
        <fullName evidence="2">Uncharacterized protein</fullName>
    </submittedName>
</protein>
<accession>A0ABW4YKZ5</accession>
<evidence type="ECO:0000313" key="3">
    <source>
        <dbReference type="Proteomes" id="UP001597362"/>
    </source>
</evidence>
<name>A0ABW4YKZ5_9BACL</name>
<evidence type="ECO:0000256" key="1">
    <source>
        <dbReference type="SAM" id="MobiDB-lite"/>
    </source>
</evidence>
<reference evidence="3" key="1">
    <citation type="journal article" date="2019" name="Int. J. Syst. Evol. Microbiol.">
        <title>The Global Catalogue of Microorganisms (GCM) 10K type strain sequencing project: providing services to taxonomists for standard genome sequencing and annotation.</title>
        <authorList>
            <consortium name="The Broad Institute Genomics Platform"/>
            <consortium name="The Broad Institute Genome Sequencing Center for Infectious Disease"/>
            <person name="Wu L."/>
            <person name="Ma J."/>
        </authorList>
    </citation>
    <scope>NUCLEOTIDE SEQUENCE [LARGE SCALE GENOMIC DNA]</scope>
    <source>
        <strain evidence="3">GH52</strain>
    </source>
</reference>
<keyword evidence="3" id="KW-1185">Reference proteome</keyword>
<evidence type="ECO:0000313" key="2">
    <source>
        <dbReference type="EMBL" id="MFD2116328.1"/>
    </source>
</evidence>
<dbReference type="RefSeq" id="WP_377772384.1">
    <property type="nucleotide sequence ID" value="NZ_JBHUHO010000030.1"/>
</dbReference>
<dbReference type="EMBL" id="JBHUHO010000030">
    <property type="protein sequence ID" value="MFD2116328.1"/>
    <property type="molecule type" value="Genomic_DNA"/>
</dbReference>
<proteinExistence type="predicted"/>
<feature type="compositionally biased region" description="Polar residues" evidence="1">
    <location>
        <begin position="70"/>
        <end position="79"/>
    </location>
</feature>
<sequence>MAVVAQKLVIEADPNRPKDEIISIIAAYLQIWPGSETVILKAVQKEIETIIQKYEKKGGNEHNENHVSGHAQQSNNRIGSSDHSNTDDDHST</sequence>
<organism evidence="2 3">
    <name type="scientific">Paenibacillus yanchengensis</name>
    <dbReference type="NCBI Taxonomy" id="2035833"/>
    <lineage>
        <taxon>Bacteria</taxon>
        <taxon>Bacillati</taxon>
        <taxon>Bacillota</taxon>
        <taxon>Bacilli</taxon>
        <taxon>Bacillales</taxon>
        <taxon>Paenibacillaceae</taxon>
        <taxon>Paenibacillus</taxon>
    </lineage>
</organism>
<gene>
    <name evidence="2" type="ORF">ACFSJH_11410</name>
</gene>
<dbReference type="Proteomes" id="UP001597362">
    <property type="component" value="Unassembled WGS sequence"/>
</dbReference>
<feature type="region of interest" description="Disordered" evidence="1">
    <location>
        <begin position="57"/>
        <end position="92"/>
    </location>
</feature>
<comment type="caution">
    <text evidence="2">The sequence shown here is derived from an EMBL/GenBank/DDBJ whole genome shotgun (WGS) entry which is preliminary data.</text>
</comment>
<feature type="compositionally biased region" description="Basic and acidic residues" evidence="1">
    <location>
        <begin position="57"/>
        <end position="67"/>
    </location>
</feature>